<dbReference type="InterPro" id="IPR012349">
    <property type="entry name" value="Split_barrel_FMN-bd"/>
</dbReference>
<feature type="compositionally biased region" description="Basic residues" evidence="1">
    <location>
        <begin position="198"/>
        <end position="207"/>
    </location>
</feature>
<dbReference type="Proteomes" id="UP000468443">
    <property type="component" value="Unassembled WGS sequence"/>
</dbReference>
<evidence type="ECO:0000313" key="3">
    <source>
        <dbReference type="Proteomes" id="UP000468443"/>
    </source>
</evidence>
<proteinExistence type="predicted"/>
<dbReference type="Pfam" id="PF04299">
    <property type="entry name" value="FMN_bind_2"/>
    <property type="match status" value="1"/>
</dbReference>
<protein>
    <submittedName>
        <fullName evidence="2">FMN-binding negative transcriptional regulator</fullName>
    </submittedName>
</protein>
<dbReference type="AlphaFoldDB" id="A0A6P0UCB3"/>
<dbReference type="EMBL" id="JAABOP010000002">
    <property type="protein sequence ID" value="NER10921.1"/>
    <property type="molecule type" value="Genomic_DNA"/>
</dbReference>
<dbReference type="SUPFAM" id="SSF50475">
    <property type="entry name" value="FMN-binding split barrel"/>
    <property type="match status" value="1"/>
</dbReference>
<gene>
    <name evidence="2" type="ORF">GWK09_10370</name>
</gene>
<dbReference type="PANTHER" id="PTHR35802:SF1">
    <property type="entry name" value="PROTEASE SYNTHASE AND SPORULATION PROTEIN PAI 2"/>
    <property type="match status" value="1"/>
</dbReference>
<feature type="compositionally biased region" description="Basic and acidic residues" evidence="1">
    <location>
        <begin position="177"/>
        <end position="192"/>
    </location>
</feature>
<evidence type="ECO:0000256" key="1">
    <source>
        <dbReference type="SAM" id="MobiDB-lite"/>
    </source>
</evidence>
<dbReference type="InterPro" id="IPR007396">
    <property type="entry name" value="TR_PAI2-type"/>
</dbReference>
<feature type="region of interest" description="Disordered" evidence="1">
    <location>
        <begin position="177"/>
        <end position="207"/>
    </location>
</feature>
<sequence>MYIPSHYKNENLSEVRAFITSHPFAILVNHLDGNPWATHTPLELTTDSEGRDVLIGHIARANPQWHAFEKNPRVLCIFQGPHTYVSSSWYREEEVPTWNYIAVHVYGTLKIMGEAEVLAWLGGLVDHFEESEENPVSLDRMSEATLRQVRGVVGFRIYIEEIQAAYKLSQGREADHPRIISELSSKEDHGSREISGMMKKRASGNKD</sequence>
<dbReference type="PANTHER" id="PTHR35802">
    <property type="entry name" value="PROTEASE SYNTHASE AND SPORULATION PROTEIN PAI 2"/>
    <property type="match status" value="1"/>
</dbReference>
<dbReference type="RefSeq" id="WP_163693321.1">
    <property type="nucleotide sequence ID" value="NZ_FXTW01000002.1"/>
</dbReference>
<organism evidence="2 3">
    <name type="scientific">Muriicola jejuensis</name>
    <dbReference type="NCBI Taxonomy" id="504488"/>
    <lineage>
        <taxon>Bacteria</taxon>
        <taxon>Pseudomonadati</taxon>
        <taxon>Bacteroidota</taxon>
        <taxon>Flavobacteriia</taxon>
        <taxon>Flavobacteriales</taxon>
        <taxon>Flavobacteriaceae</taxon>
        <taxon>Muriicola</taxon>
    </lineage>
</organism>
<dbReference type="PIRSF" id="PIRSF010372">
    <property type="entry name" value="PaiB"/>
    <property type="match status" value="1"/>
</dbReference>
<reference evidence="2 3" key="1">
    <citation type="submission" date="2020-01" db="EMBL/GenBank/DDBJ databases">
        <title>Muriicola jejuensis KCTC 22299.</title>
        <authorList>
            <person name="Wang G."/>
        </authorList>
    </citation>
    <scope>NUCLEOTIDE SEQUENCE [LARGE SCALE GENOMIC DNA]</scope>
    <source>
        <strain evidence="2 3">KCTC 22299</strain>
    </source>
</reference>
<accession>A0A6P0UCB3</accession>
<comment type="caution">
    <text evidence="2">The sequence shown here is derived from an EMBL/GenBank/DDBJ whole genome shotgun (WGS) entry which is preliminary data.</text>
</comment>
<dbReference type="Gene3D" id="2.30.110.10">
    <property type="entry name" value="Electron Transport, Fmn-binding Protein, Chain A"/>
    <property type="match status" value="1"/>
</dbReference>
<keyword evidence="3" id="KW-1185">Reference proteome</keyword>
<evidence type="ECO:0000313" key="2">
    <source>
        <dbReference type="EMBL" id="NER10921.1"/>
    </source>
</evidence>
<name>A0A6P0UCB3_9FLAO</name>